<keyword evidence="3" id="KW-1185">Reference proteome</keyword>
<feature type="compositionally biased region" description="Low complexity" evidence="1">
    <location>
        <begin position="151"/>
        <end position="168"/>
    </location>
</feature>
<feature type="non-terminal residue" evidence="2">
    <location>
        <position position="175"/>
    </location>
</feature>
<comment type="caution">
    <text evidence="2">The sequence shown here is derived from an EMBL/GenBank/DDBJ whole genome shotgun (WGS) entry which is preliminary data.</text>
</comment>
<feature type="compositionally biased region" description="Pro residues" evidence="1">
    <location>
        <begin position="141"/>
        <end position="150"/>
    </location>
</feature>
<evidence type="ECO:0000256" key="1">
    <source>
        <dbReference type="SAM" id="MobiDB-lite"/>
    </source>
</evidence>
<gene>
    <name evidence="2" type="ORF">ACFSL4_36120</name>
</gene>
<feature type="region of interest" description="Disordered" evidence="1">
    <location>
        <begin position="1"/>
        <end position="175"/>
    </location>
</feature>
<protein>
    <submittedName>
        <fullName evidence="2">Uncharacterized protein</fullName>
    </submittedName>
</protein>
<name>A0ABW4J3F7_9ACTN</name>
<sequence length="175" mass="17093">MSQQGERPTGHEDDWWGQLYDDSAGDTGAAPAADSLDDRFASAAGTVGSGVTGDGPEAPSTVPGQRAAGPRPGTPADAASPPSGRPPAPLAGEDPRRLGGPAQRPAAWDPPAGRPPDPSTFPPGRTPPGFRAEPPHDATPGGPPPLPGRPPTDALPTSGAAGADGAAPGAPPPVG</sequence>
<evidence type="ECO:0000313" key="3">
    <source>
        <dbReference type="Proteomes" id="UP001597261"/>
    </source>
</evidence>
<feature type="compositionally biased region" description="Pro residues" evidence="1">
    <location>
        <begin position="112"/>
        <end position="126"/>
    </location>
</feature>
<accession>A0ABW4J3F7</accession>
<dbReference type="Proteomes" id="UP001597261">
    <property type="component" value="Unassembled WGS sequence"/>
</dbReference>
<reference evidence="3" key="1">
    <citation type="journal article" date="2019" name="Int. J. Syst. Evol. Microbiol.">
        <title>The Global Catalogue of Microorganisms (GCM) 10K type strain sequencing project: providing services to taxonomists for standard genome sequencing and annotation.</title>
        <authorList>
            <consortium name="The Broad Institute Genomics Platform"/>
            <consortium name="The Broad Institute Genome Sequencing Center for Infectious Disease"/>
            <person name="Wu L."/>
            <person name="Ma J."/>
        </authorList>
    </citation>
    <scope>NUCLEOTIDE SEQUENCE [LARGE SCALE GENOMIC DNA]</scope>
    <source>
        <strain evidence="3">CGMCC 1.12470</strain>
    </source>
</reference>
<evidence type="ECO:0000313" key="2">
    <source>
        <dbReference type="EMBL" id="MFD1663447.1"/>
    </source>
</evidence>
<organism evidence="2 3">
    <name type="scientific">Streptomyces caeni</name>
    <dbReference type="NCBI Taxonomy" id="2307231"/>
    <lineage>
        <taxon>Bacteria</taxon>
        <taxon>Bacillati</taxon>
        <taxon>Actinomycetota</taxon>
        <taxon>Actinomycetes</taxon>
        <taxon>Kitasatosporales</taxon>
        <taxon>Streptomycetaceae</taxon>
        <taxon>Streptomyces</taxon>
    </lineage>
</organism>
<dbReference type="EMBL" id="JBHUDX010000139">
    <property type="protein sequence ID" value="MFD1663447.1"/>
    <property type="molecule type" value="Genomic_DNA"/>
</dbReference>
<proteinExistence type="predicted"/>